<keyword evidence="7" id="KW-1133">Transmembrane helix</keyword>
<dbReference type="EnsemblPlants" id="OMERI05G22040.2">
    <property type="protein sequence ID" value="OMERI05G22040.2"/>
    <property type="gene ID" value="OMERI05G22040"/>
</dbReference>
<dbReference type="SUPFAM" id="SSF53335">
    <property type="entry name" value="S-adenosyl-L-methionine-dependent methyltransferases"/>
    <property type="match status" value="2"/>
</dbReference>
<dbReference type="STRING" id="40149.A0A0E0DUF6"/>
<feature type="transmembrane region" description="Helical" evidence="7">
    <location>
        <begin position="511"/>
        <end position="531"/>
    </location>
</feature>
<dbReference type="Proteomes" id="UP000008021">
    <property type="component" value="Chromosome 5"/>
</dbReference>
<keyword evidence="3" id="KW-0808">Transferase</keyword>
<feature type="domain" description="Methyltransferase" evidence="8">
    <location>
        <begin position="66"/>
        <end position="158"/>
    </location>
</feature>
<reference evidence="9" key="2">
    <citation type="submission" date="2018-05" db="EMBL/GenBank/DDBJ databases">
        <title>OmerRS3 (Oryza meridionalis Reference Sequence Version 3).</title>
        <authorList>
            <person name="Zhang J."/>
            <person name="Kudrna D."/>
            <person name="Lee S."/>
            <person name="Talag J."/>
            <person name="Welchert J."/>
            <person name="Wing R.A."/>
        </authorList>
    </citation>
    <scope>NUCLEOTIDE SEQUENCE [LARGE SCALE GENOMIC DNA]</scope>
    <source>
        <strain evidence="9">cv. OR44</strain>
    </source>
</reference>
<feature type="transmembrane region" description="Helical" evidence="7">
    <location>
        <begin position="543"/>
        <end position="566"/>
    </location>
</feature>
<feature type="compositionally biased region" description="Basic and acidic residues" evidence="6">
    <location>
        <begin position="454"/>
        <end position="465"/>
    </location>
</feature>
<organism evidence="9">
    <name type="scientific">Oryza meridionalis</name>
    <dbReference type="NCBI Taxonomy" id="40149"/>
    <lineage>
        <taxon>Eukaryota</taxon>
        <taxon>Viridiplantae</taxon>
        <taxon>Streptophyta</taxon>
        <taxon>Embryophyta</taxon>
        <taxon>Tracheophyta</taxon>
        <taxon>Spermatophyta</taxon>
        <taxon>Magnoliopsida</taxon>
        <taxon>Liliopsida</taxon>
        <taxon>Poales</taxon>
        <taxon>Poaceae</taxon>
        <taxon>BOP clade</taxon>
        <taxon>Oryzoideae</taxon>
        <taxon>Oryzeae</taxon>
        <taxon>Oryzinae</taxon>
        <taxon>Oryza</taxon>
    </lineage>
</organism>
<dbReference type="AlphaFoldDB" id="A0A0E0DUF6"/>
<evidence type="ECO:0000256" key="4">
    <source>
        <dbReference type="ARBA" id="ARBA00035674"/>
    </source>
</evidence>
<evidence type="ECO:0000256" key="5">
    <source>
        <dbReference type="ARBA" id="ARBA00047622"/>
    </source>
</evidence>
<evidence type="ECO:0000256" key="6">
    <source>
        <dbReference type="SAM" id="MobiDB-lite"/>
    </source>
</evidence>
<feature type="domain" description="Methyltransferase" evidence="8">
    <location>
        <begin position="253"/>
        <end position="329"/>
    </location>
</feature>
<evidence type="ECO:0000313" key="10">
    <source>
        <dbReference type="Proteomes" id="UP000008021"/>
    </source>
</evidence>
<proteinExistence type="predicted"/>
<protein>
    <recommendedName>
        <fullName evidence="4">phosphoethanolamine N-methyltransferase</fullName>
        <ecNumber evidence="4">2.1.1.103</ecNumber>
    </recommendedName>
</protein>
<dbReference type="PANTHER" id="PTHR44307">
    <property type="entry name" value="PHOSPHOETHANOLAMINE METHYLTRANSFERASE"/>
    <property type="match status" value="1"/>
</dbReference>
<dbReference type="GO" id="GO:0000234">
    <property type="term" value="F:phosphoethanolamine N-methyltransferase activity"/>
    <property type="evidence" value="ECO:0007669"/>
    <property type="project" value="UniProtKB-EC"/>
</dbReference>
<dbReference type="eggNOG" id="ENOG502RYGQ">
    <property type="taxonomic scope" value="Eukaryota"/>
</dbReference>
<dbReference type="CDD" id="cd02440">
    <property type="entry name" value="AdoMet_MTases"/>
    <property type="match status" value="2"/>
</dbReference>
<dbReference type="InterPro" id="IPR003832">
    <property type="entry name" value="DUF212"/>
</dbReference>
<dbReference type="InterPro" id="IPR041698">
    <property type="entry name" value="Methyltransf_25"/>
</dbReference>
<feature type="compositionally biased region" description="Basic and acidic residues" evidence="6">
    <location>
        <begin position="433"/>
        <end position="442"/>
    </location>
</feature>
<sequence length="652" mass="71464">MDAVAVPVAANGIGEVERKAQRSYWEEHSKDLTVEAMMLDSRAADLDKEERPEVLSVLPSYKGKSVLELGAGIGRFTGELAKEAGHVLALDFIESVIKKNENINGHNKNITFMCADVTSPDLKIEDNSIDLIFSNWLLMYLSDEEVEKLVGRMVKWLKIFKECHSYDKDGGSYELSLETCKCIGAYVKSKKNQNQVKSTEDRGFQRFLDNVQYKTTGILRYERVFGEGYVSTGGIETTKEFVDKLDLKPGQKVLDVGCGIGGGDFYMAENYDAHVLGIDLSINMVSFAIERAIGRKCSVEFEVADCTTKTYPPNTFDVTYSRDTILHIHVCFTSENLQMFLQVSYLTQLYYEQLLASIADHGILTCNNFMLEDAGFHHVIAEDRTDQFLRVLQRELAEVEKNKEAFLADFTQEDYDDIVNGWNAKLKRSSAGEQRDAEYKGRRDTRRTNPVHTTNERAGDSERRAGGMRGGEMLTASRGAAASSSTAAAAATVDLAGRAGAAGGGGGGGNFPLAVALIAFAFANFLNLLAIWLKEKRWDARKFLTSAGIISSLSATVGSLAVAVGQQEGGDSSSFALALVFAAVVMYDASGIRFHTGRQAALLNQIVSDFPPEHPIISSFRPLQEPLGHSPFQVFAGALVGCSIAYLMGKSV</sequence>
<evidence type="ECO:0000256" key="1">
    <source>
        <dbReference type="ARBA" id="ARBA00004969"/>
    </source>
</evidence>
<keyword evidence="7" id="KW-0812">Transmembrane</keyword>
<name>A0A0E0DUF6_9ORYZ</name>
<feature type="transmembrane region" description="Helical" evidence="7">
    <location>
        <begin position="572"/>
        <end position="589"/>
    </location>
</feature>
<evidence type="ECO:0000259" key="8">
    <source>
        <dbReference type="Pfam" id="PF13649"/>
    </source>
</evidence>
<comment type="catalytic activity">
    <reaction evidence="5">
        <text>phosphoethanolamine + S-adenosyl-L-methionine = N-methylethanolamine phosphate + S-adenosyl-L-homocysteine + H(+)</text>
        <dbReference type="Rhea" id="RHEA:20365"/>
        <dbReference type="ChEBI" id="CHEBI:15378"/>
        <dbReference type="ChEBI" id="CHEBI:57781"/>
        <dbReference type="ChEBI" id="CHEBI:57856"/>
        <dbReference type="ChEBI" id="CHEBI:58190"/>
        <dbReference type="ChEBI" id="CHEBI:59789"/>
        <dbReference type="EC" id="2.1.1.103"/>
    </reaction>
    <physiologicalReaction direction="left-to-right" evidence="5">
        <dbReference type="Rhea" id="RHEA:20366"/>
    </physiologicalReaction>
</comment>
<keyword evidence="10" id="KW-1185">Reference proteome</keyword>
<dbReference type="Pfam" id="PF02681">
    <property type="entry name" value="DUF212"/>
    <property type="match status" value="1"/>
</dbReference>
<dbReference type="InterPro" id="IPR029063">
    <property type="entry name" value="SAM-dependent_MTases_sf"/>
</dbReference>
<keyword evidence="7" id="KW-0472">Membrane</keyword>
<feature type="region of interest" description="Disordered" evidence="6">
    <location>
        <begin position="433"/>
        <end position="469"/>
    </location>
</feature>
<dbReference type="Pfam" id="PF13649">
    <property type="entry name" value="Methyltransf_25"/>
    <property type="match status" value="2"/>
</dbReference>
<dbReference type="Gene3D" id="3.40.50.150">
    <property type="entry name" value="Vaccinia Virus protein VP39"/>
    <property type="match status" value="2"/>
</dbReference>
<evidence type="ECO:0000313" key="9">
    <source>
        <dbReference type="EnsemblPlants" id="OMERI05G22040.2"/>
    </source>
</evidence>
<dbReference type="Gramene" id="OMERI05G22040.2">
    <property type="protein sequence ID" value="OMERI05G22040.2"/>
    <property type="gene ID" value="OMERI05G22040"/>
</dbReference>
<comment type="pathway">
    <text evidence="2">Lipid metabolism.</text>
</comment>
<evidence type="ECO:0000256" key="7">
    <source>
        <dbReference type="SAM" id="Phobius"/>
    </source>
</evidence>
<evidence type="ECO:0000256" key="3">
    <source>
        <dbReference type="ARBA" id="ARBA00022679"/>
    </source>
</evidence>
<dbReference type="EC" id="2.1.1.103" evidence="4"/>
<dbReference type="PANTHER" id="PTHR44307:SF14">
    <property type="entry name" value="PHOSPHOETHANOLAMINE N-METHYLTRANSFERASE 1"/>
    <property type="match status" value="1"/>
</dbReference>
<evidence type="ECO:0000256" key="2">
    <source>
        <dbReference type="ARBA" id="ARBA00005189"/>
    </source>
</evidence>
<accession>A0A0E0DUF6</accession>
<reference evidence="9" key="1">
    <citation type="submission" date="2015-04" db="UniProtKB">
        <authorList>
            <consortium name="EnsemblPlants"/>
        </authorList>
    </citation>
    <scope>IDENTIFICATION</scope>
</reference>
<comment type="pathway">
    <text evidence="1">Phospholipid metabolism; phosphatidylcholine biosynthesis.</text>
</comment>